<keyword evidence="3" id="KW-0547">Nucleotide-binding</keyword>
<dbReference type="Gene3D" id="2.130.10.10">
    <property type="entry name" value="YVTN repeat-like/Quinoprotein amine dehydrogenase"/>
    <property type="match status" value="1"/>
</dbReference>
<dbReference type="InterPro" id="IPR011048">
    <property type="entry name" value="Haem_d1_sf"/>
</dbReference>
<proteinExistence type="predicted"/>
<accession>A0ABN6GRL3</accession>
<organism evidence="3 4">
    <name type="scientific">Stenotrophomonas pavanii</name>
    <dbReference type="NCBI Taxonomy" id="487698"/>
    <lineage>
        <taxon>Bacteria</taxon>
        <taxon>Pseudomonadati</taxon>
        <taxon>Pseudomonadota</taxon>
        <taxon>Gammaproteobacteria</taxon>
        <taxon>Lysobacterales</taxon>
        <taxon>Lysobacteraceae</taxon>
        <taxon>Stenotrophomonas</taxon>
    </lineage>
</organism>
<evidence type="ECO:0000256" key="1">
    <source>
        <dbReference type="SAM" id="MobiDB-lite"/>
    </source>
</evidence>
<dbReference type="SUPFAM" id="SSF51004">
    <property type="entry name" value="C-terminal (heme d1) domain of cytochrome cd1-nitrite reductase"/>
    <property type="match status" value="1"/>
</dbReference>
<dbReference type="RefSeq" id="WP_130768108.1">
    <property type="nucleotide sequence ID" value="NZ_AP024684.1"/>
</dbReference>
<dbReference type="Proteomes" id="UP000825066">
    <property type="component" value="Chromosome"/>
</dbReference>
<evidence type="ECO:0000256" key="2">
    <source>
        <dbReference type="SAM" id="SignalP"/>
    </source>
</evidence>
<evidence type="ECO:0000313" key="4">
    <source>
        <dbReference type="Proteomes" id="UP000825066"/>
    </source>
</evidence>
<sequence>MSFRPSFRLTTLAAGLLLAVTATAQPVFDQPANATFKGEVVSRGENVVPGSTADVVGRGFVPGQKVSLLRGDSVLNAQPLVVDADGNFKTQLSIPTDAVPGTHPVVVRASQPAAATVLKLRVSPQLPLSGQAQFATRSSKLVPGLYQSAYSAASNAVFVTSAVGRPPVTQSQLLKLDPTSLKVTQAITPAQVPGNTHGAVYAVYGVGVDDIHGNVWVTNTRQNSIAVYRQKDLSLVHQFPADTVPHARDVVVDGTRGKVFASATGEDHLSVFDARTFKELPPVTLESGVDDGKFTPMSLVLDEKGGKLFTVSIGTPEAAVIDVASDKVEKVIDLGNSISASGVAFDAARNRLYVASQGTDNLLIVDVAAGKVLHDVPVGAGALNVAFDDASGLAYVSNRGAGTVTVVNGDGKVVANLDGGTLPNHVRADGKGNVFAVNKSRGAEDPKGDRITRITPKQ</sequence>
<keyword evidence="4" id="KW-1185">Reference proteome</keyword>
<name>A0ABN6GRL3_9GAMM</name>
<evidence type="ECO:0000313" key="3">
    <source>
        <dbReference type="EMBL" id="BCX43840.1"/>
    </source>
</evidence>
<keyword evidence="3" id="KW-0067">ATP-binding</keyword>
<dbReference type="InterPro" id="IPR015943">
    <property type="entry name" value="WD40/YVTN_repeat-like_dom_sf"/>
</dbReference>
<dbReference type="EMBL" id="AP024684">
    <property type="protein sequence ID" value="BCX43840.1"/>
    <property type="molecule type" value="Genomic_DNA"/>
</dbReference>
<reference evidence="3 4" key="1">
    <citation type="submission" date="2021-05" db="EMBL/GenBank/DDBJ databases">
        <title>Complete Genome Sequence of Stenotrophomonas pavanii strain Y.</title>
        <authorList>
            <person name="Dohra H."/>
            <person name="Mohad Din A.R.J."/>
            <person name="Suzuki K."/>
            <person name="Fatma A."/>
            <person name="Honjyo M."/>
            <person name="Nishimura T."/>
            <person name="Moriuch R."/>
            <person name="Masuda K."/>
            <person name="Minoura A."/>
            <person name="Tashiro Y."/>
            <person name="Futamata H."/>
        </authorList>
    </citation>
    <scope>NUCLEOTIDE SEQUENCE [LARGE SCALE GENOMIC DNA]</scope>
    <source>
        <strain evidence="4">Y</strain>
    </source>
</reference>
<dbReference type="PANTHER" id="PTHR47197:SF3">
    <property type="entry name" value="DIHYDRO-HEME D1 DEHYDROGENASE"/>
    <property type="match status" value="1"/>
</dbReference>
<gene>
    <name evidence="3" type="ORF">STNY_R20390</name>
</gene>
<dbReference type="GO" id="GO:0005524">
    <property type="term" value="F:ATP binding"/>
    <property type="evidence" value="ECO:0007669"/>
    <property type="project" value="UniProtKB-KW"/>
</dbReference>
<dbReference type="InterPro" id="IPR051200">
    <property type="entry name" value="Host-pathogen_enzymatic-act"/>
</dbReference>
<feature type="signal peptide" evidence="2">
    <location>
        <begin position="1"/>
        <end position="24"/>
    </location>
</feature>
<dbReference type="PANTHER" id="PTHR47197">
    <property type="entry name" value="PROTEIN NIRF"/>
    <property type="match status" value="1"/>
</dbReference>
<protein>
    <submittedName>
        <fullName evidence="3">ATP-binding protein</fullName>
    </submittedName>
</protein>
<feature type="chain" id="PRO_5045822970" evidence="2">
    <location>
        <begin position="25"/>
        <end position="458"/>
    </location>
</feature>
<keyword evidence="2" id="KW-0732">Signal</keyword>
<feature type="region of interest" description="Disordered" evidence="1">
    <location>
        <begin position="439"/>
        <end position="458"/>
    </location>
</feature>
<feature type="compositionally biased region" description="Basic and acidic residues" evidence="1">
    <location>
        <begin position="441"/>
        <end position="452"/>
    </location>
</feature>